<reference evidence="1" key="1">
    <citation type="journal article" date="2020" name="Nature">
        <title>Giant virus diversity and host interactions through global metagenomics.</title>
        <authorList>
            <person name="Schulz F."/>
            <person name="Roux S."/>
            <person name="Paez-Espino D."/>
            <person name="Jungbluth S."/>
            <person name="Walsh D.A."/>
            <person name="Denef V.J."/>
            <person name="McMahon K.D."/>
            <person name="Konstantinidis K.T."/>
            <person name="Eloe-Fadrosh E.A."/>
            <person name="Kyrpides N.C."/>
            <person name="Woyke T."/>
        </authorList>
    </citation>
    <scope>NUCLEOTIDE SEQUENCE</scope>
    <source>
        <strain evidence="1">GVMAG-S-ERX555943-30</strain>
    </source>
</reference>
<organism evidence="1">
    <name type="scientific">viral metagenome</name>
    <dbReference type="NCBI Taxonomy" id="1070528"/>
    <lineage>
        <taxon>unclassified sequences</taxon>
        <taxon>metagenomes</taxon>
        <taxon>organismal metagenomes</taxon>
    </lineage>
</organism>
<proteinExistence type="predicted"/>
<dbReference type="EMBL" id="MN738749">
    <property type="protein sequence ID" value="QHS83157.1"/>
    <property type="molecule type" value="Genomic_DNA"/>
</dbReference>
<accession>A0A6C0ATA3</accession>
<evidence type="ECO:0000313" key="1">
    <source>
        <dbReference type="EMBL" id="QHS83157.1"/>
    </source>
</evidence>
<sequence>MEGTAIYVIVLENDMRFLHLSHCYKFEEEIMEDAQYQYELLQKYNPVSIEYIIPIHDFMEWNHHVKLYMKEYGIDTVRGGDYYNEELSYQEKKFIENELRDKTLFVLYPERRQNDCQEVTINPDVYEDPIYNALQYIKTDYGSISINNEMIDDIAWLREYIREPNLYKESLEQDKDVKKVQLLLRSIKYIYEHGKQLPIKKWEPEWVFENMEQLGNCYIDNPGCSQLSPFYVELMENAISHVLYILHTCKNRMDEIFFNYHTSQLSKDRRELETTYWD</sequence>
<dbReference type="AlphaFoldDB" id="A0A6C0ATA3"/>
<protein>
    <submittedName>
        <fullName evidence="1">Uncharacterized protein</fullName>
    </submittedName>
</protein>
<name>A0A6C0ATA3_9ZZZZ</name>